<dbReference type="EMBL" id="JAVDSG010000001">
    <property type="protein sequence ID" value="MDR6597229.1"/>
    <property type="molecule type" value="Genomic_DNA"/>
</dbReference>
<evidence type="ECO:0000313" key="3">
    <source>
        <dbReference type="Proteomes" id="UP001268819"/>
    </source>
</evidence>
<evidence type="ECO:0000313" key="2">
    <source>
        <dbReference type="EMBL" id="MDR6597229.1"/>
    </source>
</evidence>
<protein>
    <submittedName>
        <fullName evidence="2">Uncharacterized protein</fullName>
    </submittedName>
</protein>
<feature type="region of interest" description="Disordered" evidence="1">
    <location>
        <begin position="1"/>
        <end position="50"/>
    </location>
</feature>
<keyword evidence="3" id="KW-1185">Reference proteome</keyword>
<sequence length="244" mass="26205">MREIVARTSPPVSANRLATSRSVSPETPSRAATTSFEPGSPAEVSSASSTRARMIDDAGCTPVVVHRINSSRSRADSLTGRFKCDTTTPVLVRQGKGTCRTTASQPQAPQLSSDTLLVGALGPCLEGLDMTLAVLADERPILQDVAAPREFRFSDPNPLTSTTFARSVFRDLPAFVGAVVEERLGLCAGEWDVLVEDGEVYDFVGPDEVFWVGRTTSGWWSRQFRPSGGEVVTVSDLGDVEAWV</sequence>
<accession>A0ABU1Q2Z1</accession>
<evidence type="ECO:0000256" key="1">
    <source>
        <dbReference type="SAM" id="MobiDB-lite"/>
    </source>
</evidence>
<dbReference type="RefSeq" id="WP_310310270.1">
    <property type="nucleotide sequence ID" value="NZ_BAAAXB010000001.1"/>
</dbReference>
<organism evidence="2 3">
    <name type="scientific">Saccharothrix longispora</name>
    <dbReference type="NCBI Taxonomy" id="33920"/>
    <lineage>
        <taxon>Bacteria</taxon>
        <taxon>Bacillati</taxon>
        <taxon>Actinomycetota</taxon>
        <taxon>Actinomycetes</taxon>
        <taxon>Pseudonocardiales</taxon>
        <taxon>Pseudonocardiaceae</taxon>
        <taxon>Saccharothrix</taxon>
    </lineage>
</organism>
<proteinExistence type="predicted"/>
<dbReference type="Proteomes" id="UP001268819">
    <property type="component" value="Unassembled WGS sequence"/>
</dbReference>
<reference evidence="2 3" key="1">
    <citation type="submission" date="2023-07" db="EMBL/GenBank/DDBJ databases">
        <title>Sequencing the genomes of 1000 actinobacteria strains.</title>
        <authorList>
            <person name="Klenk H.-P."/>
        </authorList>
    </citation>
    <scope>NUCLEOTIDE SEQUENCE [LARGE SCALE GENOMIC DNA]</scope>
    <source>
        <strain evidence="2 3">DSM 43749</strain>
    </source>
</reference>
<gene>
    <name evidence="2" type="ORF">J2S66_005613</name>
</gene>
<name>A0ABU1Q2Z1_9PSEU</name>
<comment type="caution">
    <text evidence="2">The sequence shown here is derived from an EMBL/GenBank/DDBJ whole genome shotgun (WGS) entry which is preliminary data.</text>
</comment>
<feature type="compositionally biased region" description="Polar residues" evidence="1">
    <location>
        <begin position="10"/>
        <end position="50"/>
    </location>
</feature>